<dbReference type="PANTHER" id="PTHR43778:SF2">
    <property type="entry name" value="PYRUVATE CARBOXYLASE, MITOCHONDRIAL"/>
    <property type="match status" value="1"/>
</dbReference>
<dbReference type="Gene3D" id="2.40.50.100">
    <property type="match status" value="1"/>
</dbReference>
<dbReference type="InterPro" id="IPR000891">
    <property type="entry name" value="PYR_CT"/>
</dbReference>
<keyword evidence="1" id="KW-0092">Biotin</keyword>
<keyword evidence="5" id="KW-1185">Reference proteome</keyword>
<comment type="caution">
    <text evidence="4">The sequence shown here is derived from an EMBL/GenBank/DDBJ whole genome shotgun (WGS) entry which is preliminary data.</text>
</comment>
<dbReference type="InterPro" id="IPR000089">
    <property type="entry name" value="Biotin_lipoyl"/>
</dbReference>
<evidence type="ECO:0000313" key="4">
    <source>
        <dbReference type="EMBL" id="GAA3954749.1"/>
    </source>
</evidence>
<reference evidence="5" key="1">
    <citation type="journal article" date="2019" name="Int. J. Syst. Evol. Microbiol.">
        <title>The Global Catalogue of Microorganisms (GCM) 10K type strain sequencing project: providing services to taxonomists for standard genome sequencing and annotation.</title>
        <authorList>
            <consortium name="The Broad Institute Genomics Platform"/>
            <consortium name="The Broad Institute Genome Sequencing Center for Infectious Disease"/>
            <person name="Wu L."/>
            <person name="Ma J."/>
        </authorList>
    </citation>
    <scope>NUCLEOTIDE SEQUENCE [LARGE SCALE GENOMIC DNA]</scope>
    <source>
        <strain evidence="5">JCM 17555</strain>
    </source>
</reference>
<dbReference type="Pfam" id="PF00364">
    <property type="entry name" value="Biotin_lipoyl"/>
    <property type="match status" value="1"/>
</dbReference>
<name>A0ABP7NVF2_9GAMM</name>
<proteinExistence type="predicted"/>
<dbReference type="CDD" id="cd06850">
    <property type="entry name" value="biotinyl_domain"/>
    <property type="match status" value="1"/>
</dbReference>
<dbReference type="InterPro" id="IPR013785">
    <property type="entry name" value="Aldolase_TIM"/>
</dbReference>
<dbReference type="Pfam" id="PF00682">
    <property type="entry name" value="HMGL-like"/>
    <property type="match status" value="1"/>
</dbReference>
<dbReference type="PROSITE" id="PS50991">
    <property type="entry name" value="PYR_CT"/>
    <property type="match status" value="1"/>
</dbReference>
<dbReference type="NCBIfam" id="TIGR01108">
    <property type="entry name" value="oadA"/>
    <property type="match status" value="1"/>
</dbReference>
<dbReference type="CDD" id="cd07937">
    <property type="entry name" value="DRE_TIM_PC_TC_5S"/>
    <property type="match status" value="1"/>
</dbReference>
<dbReference type="Gene3D" id="3.20.20.70">
    <property type="entry name" value="Aldolase class I"/>
    <property type="match status" value="1"/>
</dbReference>
<dbReference type="SUPFAM" id="SSF89000">
    <property type="entry name" value="post-HMGL domain-like"/>
    <property type="match status" value="1"/>
</dbReference>
<dbReference type="PANTHER" id="PTHR43778">
    <property type="entry name" value="PYRUVATE CARBOXYLASE"/>
    <property type="match status" value="1"/>
</dbReference>
<dbReference type="RefSeq" id="WP_344804269.1">
    <property type="nucleotide sequence ID" value="NZ_BAABBO010000007.1"/>
</dbReference>
<organism evidence="4 5">
    <name type="scientific">Allohahella marinimesophila</name>
    <dbReference type="NCBI Taxonomy" id="1054972"/>
    <lineage>
        <taxon>Bacteria</taxon>
        <taxon>Pseudomonadati</taxon>
        <taxon>Pseudomonadota</taxon>
        <taxon>Gammaproteobacteria</taxon>
        <taxon>Oceanospirillales</taxon>
        <taxon>Hahellaceae</taxon>
        <taxon>Allohahella</taxon>
    </lineage>
</organism>
<dbReference type="InterPro" id="IPR003379">
    <property type="entry name" value="Carboxylase_cons_dom"/>
</dbReference>
<feature type="domain" description="Pyruvate carboxyltransferase" evidence="3">
    <location>
        <begin position="5"/>
        <end position="265"/>
    </location>
</feature>
<dbReference type="InterPro" id="IPR055268">
    <property type="entry name" value="PCB-like"/>
</dbReference>
<evidence type="ECO:0000259" key="3">
    <source>
        <dbReference type="PROSITE" id="PS50991"/>
    </source>
</evidence>
<dbReference type="InterPro" id="IPR011053">
    <property type="entry name" value="Single_hybrid_motif"/>
</dbReference>
<dbReference type="NCBIfam" id="NF006761">
    <property type="entry name" value="PRK09282.1"/>
    <property type="match status" value="1"/>
</dbReference>
<dbReference type="SUPFAM" id="SSF51569">
    <property type="entry name" value="Aldolase"/>
    <property type="match status" value="1"/>
</dbReference>
<gene>
    <name evidence="4" type="primary">oadA_1</name>
    <name evidence="4" type="ORF">GCM10022278_11730</name>
</gene>
<feature type="domain" description="Lipoyl-binding" evidence="2">
    <location>
        <begin position="533"/>
        <end position="608"/>
    </location>
</feature>
<dbReference type="Pfam" id="PF02436">
    <property type="entry name" value="PYC_OADA"/>
    <property type="match status" value="1"/>
</dbReference>
<sequence>MARKIHITDVALRDGHQSLLATRLRTEDMLPACEALNKAGYWSLEVWGGATFDACVRFLKEDPWERLVALRKALPDTRLQMLLRGQNLLGYRHYADDVVRAFVAKSAELGIDVFRIFDALNDERNLRTAIEATKAAGKHAQGTICYTVSPVHTMERFEDLARSLVDMGSDSVAIKDMAGLLTPSATAELVKRLKNIIEVPLFLHTHSTSGMAPMCLMKAVEAGIDHIDTALSPLAGGTSHTPTETMVVALEAAGYETGIDLDILKPAAKHLRTVRKKYAQFESDYSGVDTEVLTSQVPGGMMSNLSNQLKEQGALDKIDDVFAEIPAVRKDLGYPPLVTPTSQIVGSQAAVNVMSGKRYASVTNEVKRYLQGGYGRTPAPVDQDLLKSAIGNEEVITHRPADDLQDEMATLKAKVASLLSSGDNKAEVKDTDVLIFAMFPDLGGEYLKQRAAGTLQPEVLLDPATASAVQTGAAVSTEFKIALHGEQYDVAITGLGPKGKAERRIYLTVDGIPEEVIIETFDAVESGQTGQQRPQAGKPGHIATSMPGNVVDVLVKKGDKVEAGQALLIIEAMKMETEIRADVSGTVSEIYAKKGDRVAPAETLVAIQQD</sequence>
<dbReference type="PROSITE" id="PS50968">
    <property type="entry name" value="BIOTINYL_LIPOYL"/>
    <property type="match status" value="1"/>
</dbReference>
<dbReference type="EMBL" id="BAABBO010000007">
    <property type="protein sequence ID" value="GAA3954749.1"/>
    <property type="molecule type" value="Genomic_DNA"/>
</dbReference>
<dbReference type="PROSITE" id="PS00188">
    <property type="entry name" value="BIOTIN"/>
    <property type="match status" value="1"/>
</dbReference>
<protein>
    <submittedName>
        <fullName evidence="4">Sodium-extruding oxaloacetate decarboxylase subunit alpha</fullName>
    </submittedName>
</protein>
<dbReference type="Proteomes" id="UP001501337">
    <property type="component" value="Unassembled WGS sequence"/>
</dbReference>
<dbReference type="InterPro" id="IPR005776">
    <property type="entry name" value="OadA"/>
</dbReference>
<evidence type="ECO:0000256" key="1">
    <source>
        <dbReference type="ARBA" id="ARBA00023267"/>
    </source>
</evidence>
<evidence type="ECO:0000313" key="5">
    <source>
        <dbReference type="Proteomes" id="UP001501337"/>
    </source>
</evidence>
<accession>A0ABP7NVF2</accession>
<evidence type="ECO:0000259" key="2">
    <source>
        <dbReference type="PROSITE" id="PS50968"/>
    </source>
</evidence>
<dbReference type="InterPro" id="IPR001882">
    <property type="entry name" value="Biotin_BS"/>
</dbReference>
<dbReference type="SUPFAM" id="SSF51230">
    <property type="entry name" value="Single hybrid motif"/>
    <property type="match status" value="1"/>
</dbReference>